<organism evidence="2 3">
    <name type="scientific">Lichtheimia ornata</name>
    <dbReference type="NCBI Taxonomy" id="688661"/>
    <lineage>
        <taxon>Eukaryota</taxon>
        <taxon>Fungi</taxon>
        <taxon>Fungi incertae sedis</taxon>
        <taxon>Mucoromycota</taxon>
        <taxon>Mucoromycotina</taxon>
        <taxon>Mucoromycetes</taxon>
        <taxon>Mucorales</taxon>
        <taxon>Lichtheimiaceae</taxon>
        <taxon>Lichtheimia</taxon>
    </lineage>
</organism>
<feature type="region of interest" description="Disordered" evidence="1">
    <location>
        <begin position="29"/>
        <end position="51"/>
    </location>
</feature>
<sequence length="335" mass="37208">MSMATFAPNTHHHHWDNFGSTTAPTTINNSNSSSSFSGFSSSSSSSSSNGSIGTLDDLEHINQLEMLGLPTRPGPDDWKFALDGIRQEMYSTTGAGLPSPANYFERIMRAAVIPDAIKADVSMSDDISAYRKARSERLVMRLFHCMGYDKSNVMCLSPGVYVHNKWQPDYTNATLDDIVFGNLQFTPFSYTFGARYTDAYGYASDIIIRGNLPLWVQSLFLAECVRQNQPIRAGDTRSGLFTFAPAVAVQFQSLRSLQQPSNVNPELALAYERIALELVEPDMLLSTTQTLEEEESIWNERVIEKMLICDIPDSMAQILTEMATAWASSQGFPML</sequence>
<evidence type="ECO:0000313" key="2">
    <source>
        <dbReference type="EMBL" id="KAJ8655125.1"/>
    </source>
</evidence>
<dbReference type="AlphaFoldDB" id="A0AAD7UYX8"/>
<proteinExistence type="predicted"/>
<accession>A0AAD7UYX8</accession>
<dbReference type="Proteomes" id="UP001234581">
    <property type="component" value="Unassembled WGS sequence"/>
</dbReference>
<name>A0AAD7UYX8_9FUNG</name>
<keyword evidence="3" id="KW-1185">Reference proteome</keyword>
<gene>
    <name evidence="2" type="ORF">O0I10_009160</name>
</gene>
<evidence type="ECO:0000313" key="3">
    <source>
        <dbReference type="Proteomes" id="UP001234581"/>
    </source>
</evidence>
<dbReference type="EMBL" id="JARTCD010000052">
    <property type="protein sequence ID" value="KAJ8655125.1"/>
    <property type="molecule type" value="Genomic_DNA"/>
</dbReference>
<dbReference type="GeneID" id="83216567"/>
<protein>
    <submittedName>
        <fullName evidence="2">Uncharacterized protein</fullName>
    </submittedName>
</protein>
<comment type="caution">
    <text evidence="2">The sequence shown here is derived from an EMBL/GenBank/DDBJ whole genome shotgun (WGS) entry which is preliminary data.</text>
</comment>
<reference evidence="2 3" key="1">
    <citation type="submission" date="2023-03" db="EMBL/GenBank/DDBJ databases">
        <title>Genome sequence of Lichtheimia ornata CBS 291.66.</title>
        <authorList>
            <person name="Mohabir J.T."/>
            <person name="Shea T.P."/>
            <person name="Kurbessoian T."/>
            <person name="Berby B."/>
            <person name="Fontaine J."/>
            <person name="Livny J."/>
            <person name="Gnirke A."/>
            <person name="Stajich J.E."/>
            <person name="Cuomo C.A."/>
        </authorList>
    </citation>
    <scope>NUCLEOTIDE SEQUENCE [LARGE SCALE GENOMIC DNA]</scope>
    <source>
        <strain evidence="2">CBS 291.66</strain>
    </source>
</reference>
<evidence type="ECO:0000256" key="1">
    <source>
        <dbReference type="SAM" id="MobiDB-lite"/>
    </source>
</evidence>
<dbReference type="RefSeq" id="XP_058340038.1">
    <property type="nucleotide sequence ID" value="XM_058489157.1"/>
</dbReference>